<name>A0A9L0RDB7_HORSE</name>
<reference evidence="4" key="2">
    <citation type="submission" date="2025-08" db="UniProtKB">
        <authorList>
            <consortium name="Ensembl"/>
        </authorList>
    </citation>
    <scope>IDENTIFICATION</scope>
    <source>
        <strain evidence="4">Thoroughbred</strain>
    </source>
</reference>
<protein>
    <submittedName>
        <fullName evidence="4">SRR1 domain containing</fullName>
    </submittedName>
</protein>
<evidence type="ECO:0000256" key="2">
    <source>
        <dbReference type="SAM" id="MobiDB-lite"/>
    </source>
</evidence>
<dbReference type="InterPro" id="IPR012942">
    <property type="entry name" value="SRR1-like"/>
</dbReference>
<dbReference type="Ensembl" id="ENSECAT00000128467.1">
    <property type="protein sequence ID" value="ENSECAP00000060493.1"/>
    <property type="gene ID" value="ENSECAG00000016288.3"/>
</dbReference>
<feature type="domain" description="SRR1-like" evidence="3">
    <location>
        <begin position="137"/>
        <end position="329"/>
    </location>
</feature>
<dbReference type="Proteomes" id="UP000002281">
    <property type="component" value="Chromosome 8"/>
</dbReference>
<dbReference type="Pfam" id="PF07985">
    <property type="entry name" value="SRR1"/>
    <property type="match status" value="1"/>
</dbReference>
<dbReference type="GO" id="GO:0005737">
    <property type="term" value="C:cytoplasm"/>
    <property type="evidence" value="ECO:0000318"/>
    <property type="project" value="GO_Central"/>
</dbReference>
<accession>A0A9L0RDB7</accession>
<proteinExistence type="inferred from homology"/>
<comment type="similarity">
    <text evidence="1">Belongs to the SRR1 family.</text>
</comment>
<sequence length="375" mass="41598">MTYPGAPRAPLTSEVMAAAALEPWRAAGPRSRRSAARRPRRREAAARGPGAEPEANEIVVLRRIREAGEDLLISDFWSSALDTINRCLTKHLEQLKAPVGSLSEALGNLHLGSSPGESAVATGSIPGDTLATGSCHWKCVCYGIGNFATCIIARIQLTFLLLFLEKCHVSLDSSFSARPPVLHRVCTRMLGFKQTARSSLLQIPRSHCRVYDPLFSPLETAVLQSLGVTVLSENEEGKRNVGGEPTIFYMLHCGTALYNNLLWSNWSVEALSRLVIIGNSFRGLEERLLTRILQKNYPYVAKILKGLEELEFPQTSQYMDIFNDTSVQWFPVQKLKQLSTDTWAFRDEPDYQDCEDLEIIRNGTQEASAADLSSL</sequence>
<organism evidence="4 5">
    <name type="scientific">Equus caballus</name>
    <name type="common">Horse</name>
    <dbReference type="NCBI Taxonomy" id="9796"/>
    <lineage>
        <taxon>Eukaryota</taxon>
        <taxon>Metazoa</taxon>
        <taxon>Chordata</taxon>
        <taxon>Craniata</taxon>
        <taxon>Vertebrata</taxon>
        <taxon>Euteleostomi</taxon>
        <taxon>Mammalia</taxon>
        <taxon>Eutheria</taxon>
        <taxon>Laurasiatheria</taxon>
        <taxon>Perissodactyla</taxon>
        <taxon>Equidae</taxon>
        <taxon>Equus</taxon>
    </lineage>
</organism>
<dbReference type="AlphaFoldDB" id="A0A9L0RDB7"/>
<reference evidence="4" key="3">
    <citation type="submission" date="2025-09" db="UniProtKB">
        <authorList>
            <consortium name="Ensembl"/>
        </authorList>
    </citation>
    <scope>IDENTIFICATION</scope>
    <source>
        <strain evidence="4">Thoroughbred</strain>
    </source>
</reference>
<feature type="compositionally biased region" description="Basic residues" evidence="2">
    <location>
        <begin position="30"/>
        <end position="41"/>
    </location>
</feature>
<feature type="region of interest" description="Disordered" evidence="2">
    <location>
        <begin position="23"/>
        <end position="52"/>
    </location>
</feature>
<reference evidence="4 5" key="1">
    <citation type="journal article" date="2009" name="Science">
        <title>Genome sequence, comparative analysis, and population genetics of the domestic horse.</title>
        <authorList>
            <consortium name="Broad Institute Genome Sequencing Platform"/>
            <consortium name="Broad Institute Whole Genome Assembly Team"/>
            <person name="Wade C.M."/>
            <person name="Giulotto E."/>
            <person name="Sigurdsson S."/>
            <person name="Zoli M."/>
            <person name="Gnerre S."/>
            <person name="Imsland F."/>
            <person name="Lear T.L."/>
            <person name="Adelson D.L."/>
            <person name="Bailey E."/>
            <person name="Bellone R.R."/>
            <person name="Bloecker H."/>
            <person name="Distl O."/>
            <person name="Edgar R.C."/>
            <person name="Garber M."/>
            <person name="Leeb T."/>
            <person name="Mauceli E."/>
            <person name="MacLeod J.N."/>
            <person name="Penedo M.C.T."/>
            <person name="Raison J.M."/>
            <person name="Sharpe T."/>
            <person name="Vogel J."/>
            <person name="Andersson L."/>
            <person name="Antczak D.F."/>
            <person name="Biagi T."/>
            <person name="Binns M.M."/>
            <person name="Chowdhary B.P."/>
            <person name="Coleman S.J."/>
            <person name="Della Valle G."/>
            <person name="Fryc S."/>
            <person name="Guerin G."/>
            <person name="Hasegawa T."/>
            <person name="Hill E.W."/>
            <person name="Jurka J."/>
            <person name="Kiialainen A."/>
            <person name="Lindgren G."/>
            <person name="Liu J."/>
            <person name="Magnani E."/>
            <person name="Mickelson J.R."/>
            <person name="Murray J."/>
            <person name="Nergadze S.G."/>
            <person name="Onofrio R."/>
            <person name="Pedroni S."/>
            <person name="Piras M.F."/>
            <person name="Raudsepp T."/>
            <person name="Rocchi M."/>
            <person name="Roeed K.H."/>
            <person name="Ryder O.A."/>
            <person name="Searle S."/>
            <person name="Skow L."/>
            <person name="Swinburne J.E."/>
            <person name="Syvaenen A.C."/>
            <person name="Tozaki T."/>
            <person name="Valberg S.J."/>
            <person name="Vaudin M."/>
            <person name="White J.R."/>
            <person name="Zody M.C."/>
            <person name="Lander E.S."/>
            <person name="Lindblad-Toh K."/>
        </authorList>
    </citation>
    <scope>NUCLEOTIDE SEQUENCE [LARGE SCALE GENOMIC DNA]</scope>
    <source>
        <strain evidence="4 5">Thoroughbred</strain>
    </source>
</reference>
<evidence type="ECO:0000313" key="4">
    <source>
        <dbReference type="Ensembl" id="ENSECAP00000060493.1"/>
    </source>
</evidence>
<dbReference type="InterPro" id="IPR040044">
    <property type="entry name" value="SRR1L"/>
</dbReference>
<dbReference type="GeneTree" id="ENSGT00390000003948"/>
<dbReference type="PANTHER" id="PTHR28626">
    <property type="entry name" value="SRR1-LIKE PROTEIN"/>
    <property type="match status" value="1"/>
</dbReference>
<evidence type="ECO:0000313" key="5">
    <source>
        <dbReference type="Proteomes" id="UP000002281"/>
    </source>
</evidence>
<evidence type="ECO:0000259" key="3">
    <source>
        <dbReference type="Pfam" id="PF07985"/>
    </source>
</evidence>
<gene>
    <name evidence="4" type="primary">SRRD</name>
</gene>
<dbReference type="GO" id="GO:0005634">
    <property type="term" value="C:nucleus"/>
    <property type="evidence" value="ECO:0000318"/>
    <property type="project" value="GO_Central"/>
</dbReference>
<evidence type="ECO:0000256" key="1">
    <source>
        <dbReference type="ARBA" id="ARBA00009856"/>
    </source>
</evidence>
<keyword evidence="5" id="KW-1185">Reference proteome</keyword>
<dbReference type="PANTHER" id="PTHR28626:SF3">
    <property type="entry name" value="SRR1-LIKE PROTEIN"/>
    <property type="match status" value="1"/>
</dbReference>